<gene>
    <name evidence="4" type="ORF">N0F65_007917</name>
</gene>
<comment type="caution">
    <text evidence="4">The sequence shown here is derived from an EMBL/GenBank/DDBJ whole genome shotgun (WGS) entry which is preliminary data.</text>
</comment>
<name>A0AAV2Z4J4_9STRA</name>
<dbReference type="InterPro" id="IPR008949">
    <property type="entry name" value="Isoprenoid_synthase_dom_sf"/>
</dbReference>
<dbReference type="EMBL" id="DAKRPA010000067">
    <property type="protein sequence ID" value="DBA00273.1"/>
    <property type="molecule type" value="Genomic_DNA"/>
</dbReference>
<organism evidence="4 5">
    <name type="scientific">Lagenidium giganteum</name>
    <dbReference type="NCBI Taxonomy" id="4803"/>
    <lineage>
        <taxon>Eukaryota</taxon>
        <taxon>Sar</taxon>
        <taxon>Stramenopiles</taxon>
        <taxon>Oomycota</taxon>
        <taxon>Peronosporomycetes</taxon>
        <taxon>Pythiales</taxon>
        <taxon>Pythiaceae</taxon>
    </lineage>
</organism>
<evidence type="ECO:0000256" key="2">
    <source>
        <dbReference type="ARBA" id="ARBA00022842"/>
    </source>
</evidence>
<keyword evidence="5" id="KW-1185">Reference proteome</keyword>
<dbReference type="SFLD" id="SFLDG01017">
    <property type="entry name" value="Polyprenyl_Transferase_Like"/>
    <property type="match status" value="1"/>
</dbReference>
<sequence length="308" mass="35402">MEPYHSSSNNNDDVDINEHLLLEPYTYVKELPGKNVRGRLVDAFQEWLKAPQDAVMSIKTIVDELHNASLLIDDIEDNSELRRGKPVAHQIYGVPATINCANYVYFLSLQRCQALQNGKAMQVYIEEMLRLHQGQGMDIYWRDHGICPTEDEYIKMVENKTGGLFRLAVGLMQSFSTSSQHFVPLLNHLAVYFQIRDDYINLVDDDYMANKSFCEDLTEGKFSFPLILAIRERPHDTRLLNILKQRTKNVELKKHAVAYMKETTAFVRTRAKLNELVVEIRDEIDRLGGNHALESVVMALHSSLSNKM</sequence>
<dbReference type="GO" id="GO:0008299">
    <property type="term" value="P:isoprenoid biosynthetic process"/>
    <property type="evidence" value="ECO:0007669"/>
    <property type="project" value="InterPro"/>
</dbReference>
<dbReference type="Pfam" id="PF00348">
    <property type="entry name" value="polyprenyl_synt"/>
    <property type="match status" value="1"/>
</dbReference>
<evidence type="ECO:0000256" key="3">
    <source>
        <dbReference type="RuleBase" id="RU004466"/>
    </source>
</evidence>
<reference evidence="4" key="1">
    <citation type="submission" date="2022-11" db="EMBL/GenBank/DDBJ databases">
        <authorList>
            <person name="Morgan W.R."/>
            <person name="Tartar A."/>
        </authorList>
    </citation>
    <scope>NUCLEOTIDE SEQUENCE</scope>
    <source>
        <strain evidence="4">ARSEF 373</strain>
    </source>
</reference>
<dbReference type="InterPro" id="IPR000092">
    <property type="entry name" value="Polyprenyl_synt"/>
</dbReference>
<evidence type="ECO:0000313" key="4">
    <source>
        <dbReference type="EMBL" id="DBA00273.1"/>
    </source>
</evidence>
<keyword evidence="1" id="KW-0479">Metal-binding</keyword>
<keyword evidence="2" id="KW-0460">Magnesium</keyword>
<dbReference type="Proteomes" id="UP001146120">
    <property type="component" value="Unassembled WGS sequence"/>
</dbReference>
<comment type="similarity">
    <text evidence="3">Belongs to the FPP/GGPP synthase family.</text>
</comment>
<protein>
    <recommendedName>
        <fullName evidence="6">Geranylgeranyl pyrophosphate synthase</fullName>
    </recommendedName>
</protein>
<dbReference type="PANTHER" id="PTHR12001">
    <property type="entry name" value="GERANYLGERANYL PYROPHOSPHATE SYNTHASE"/>
    <property type="match status" value="1"/>
</dbReference>
<reference evidence="4" key="2">
    <citation type="journal article" date="2023" name="Microbiol Resour">
        <title>Decontamination and Annotation of the Draft Genome Sequence of the Oomycete Lagenidium giganteum ARSEF 373.</title>
        <authorList>
            <person name="Morgan W.R."/>
            <person name="Tartar A."/>
        </authorList>
    </citation>
    <scope>NUCLEOTIDE SEQUENCE</scope>
    <source>
        <strain evidence="4">ARSEF 373</strain>
    </source>
</reference>
<dbReference type="InterPro" id="IPR033749">
    <property type="entry name" value="Polyprenyl_synt_CS"/>
</dbReference>
<dbReference type="SUPFAM" id="SSF48576">
    <property type="entry name" value="Terpenoid synthases"/>
    <property type="match status" value="1"/>
</dbReference>
<dbReference type="Gene3D" id="1.10.600.10">
    <property type="entry name" value="Farnesyl Diphosphate Synthase"/>
    <property type="match status" value="1"/>
</dbReference>
<evidence type="ECO:0000313" key="5">
    <source>
        <dbReference type="Proteomes" id="UP001146120"/>
    </source>
</evidence>
<dbReference type="PANTHER" id="PTHR12001:SF44">
    <property type="entry name" value="GERANYLGERANYL PYROPHOSPHATE SYNTHASE"/>
    <property type="match status" value="1"/>
</dbReference>
<accession>A0AAV2Z4J4</accession>
<proteinExistence type="inferred from homology"/>
<dbReference type="GO" id="GO:0046872">
    <property type="term" value="F:metal ion binding"/>
    <property type="evidence" value="ECO:0007669"/>
    <property type="project" value="UniProtKB-KW"/>
</dbReference>
<keyword evidence="3" id="KW-0808">Transferase</keyword>
<dbReference type="CDD" id="cd00685">
    <property type="entry name" value="Trans_IPPS_HT"/>
    <property type="match status" value="1"/>
</dbReference>
<dbReference type="PROSITE" id="PS00723">
    <property type="entry name" value="POLYPRENYL_SYNTHASE_1"/>
    <property type="match status" value="1"/>
</dbReference>
<dbReference type="GO" id="GO:0004659">
    <property type="term" value="F:prenyltransferase activity"/>
    <property type="evidence" value="ECO:0007669"/>
    <property type="project" value="InterPro"/>
</dbReference>
<evidence type="ECO:0000256" key="1">
    <source>
        <dbReference type="ARBA" id="ARBA00022723"/>
    </source>
</evidence>
<dbReference type="SFLD" id="SFLDS00005">
    <property type="entry name" value="Isoprenoid_Synthase_Type_I"/>
    <property type="match status" value="1"/>
</dbReference>
<evidence type="ECO:0008006" key="6">
    <source>
        <dbReference type="Google" id="ProtNLM"/>
    </source>
</evidence>
<dbReference type="AlphaFoldDB" id="A0AAV2Z4J4"/>